<dbReference type="AlphaFoldDB" id="A0AAD1R0G3"/>
<keyword evidence="3" id="KW-1185">Reference proteome</keyword>
<protein>
    <submittedName>
        <fullName evidence="2">Small integral membrane 29</fullName>
    </submittedName>
</protein>
<keyword evidence="1" id="KW-0812">Transmembrane</keyword>
<dbReference type="PANTHER" id="PTHR47730:SF1">
    <property type="entry name" value="SMALL INTEGRAL MEMBRANE PROTEIN 29"/>
    <property type="match status" value="1"/>
</dbReference>
<sequence>MIFKRQCYYLLFRAVLDCPVCTSHVLPILMLQLVIMSNTTDSGSSNVAADSMGGIVLVPFFLITVVGVVVAVIMYIKKRKRVDRLRHHLLPLYTYDPAEEIHEAEQELLGQETKVVHGWTSGYHQYKRASLRDVTA</sequence>
<dbReference type="InterPro" id="IPR043239">
    <property type="entry name" value="SMIM29"/>
</dbReference>
<name>A0AAD1R0G3_PELCU</name>
<feature type="transmembrane region" description="Helical" evidence="1">
    <location>
        <begin position="7"/>
        <end position="35"/>
    </location>
</feature>
<gene>
    <name evidence="2" type="ORF">PECUL_23A028645</name>
</gene>
<feature type="transmembrane region" description="Helical" evidence="1">
    <location>
        <begin position="55"/>
        <end position="76"/>
    </location>
</feature>
<accession>A0AAD1R0G3</accession>
<evidence type="ECO:0000256" key="1">
    <source>
        <dbReference type="SAM" id="Phobius"/>
    </source>
</evidence>
<evidence type="ECO:0000313" key="2">
    <source>
        <dbReference type="EMBL" id="CAH2221401.1"/>
    </source>
</evidence>
<reference evidence="2" key="1">
    <citation type="submission" date="2022-03" db="EMBL/GenBank/DDBJ databases">
        <authorList>
            <person name="Alioto T."/>
            <person name="Alioto T."/>
            <person name="Gomez Garrido J."/>
        </authorList>
    </citation>
    <scope>NUCLEOTIDE SEQUENCE</scope>
</reference>
<evidence type="ECO:0000313" key="3">
    <source>
        <dbReference type="Proteomes" id="UP001295444"/>
    </source>
</evidence>
<proteinExistence type="predicted"/>
<dbReference type="EMBL" id="OW240912">
    <property type="protein sequence ID" value="CAH2221401.1"/>
    <property type="molecule type" value="Genomic_DNA"/>
</dbReference>
<keyword evidence="1" id="KW-1133">Transmembrane helix</keyword>
<organism evidence="2 3">
    <name type="scientific">Pelobates cultripes</name>
    <name type="common">Western spadefoot toad</name>
    <dbReference type="NCBI Taxonomy" id="61616"/>
    <lineage>
        <taxon>Eukaryota</taxon>
        <taxon>Metazoa</taxon>
        <taxon>Chordata</taxon>
        <taxon>Craniata</taxon>
        <taxon>Vertebrata</taxon>
        <taxon>Euteleostomi</taxon>
        <taxon>Amphibia</taxon>
        <taxon>Batrachia</taxon>
        <taxon>Anura</taxon>
        <taxon>Pelobatoidea</taxon>
        <taxon>Pelobatidae</taxon>
        <taxon>Pelobates</taxon>
    </lineage>
</organism>
<dbReference type="PANTHER" id="PTHR47730">
    <property type="entry name" value="SMALL INTEGRAL MEMBRANE PROTEIN 29"/>
    <property type="match status" value="1"/>
</dbReference>
<dbReference type="Proteomes" id="UP001295444">
    <property type="component" value="Chromosome 01"/>
</dbReference>
<keyword evidence="1" id="KW-0472">Membrane</keyword>